<dbReference type="FunFam" id="2.60.260.20:FF:000003">
    <property type="entry name" value="DnaJ subfamily A member 2"/>
    <property type="match status" value="1"/>
</dbReference>
<name>A0A7S3Y1W8_HETAK</name>
<keyword evidence="1" id="KW-0479">Metal-binding</keyword>
<dbReference type="GO" id="GO:0051082">
    <property type="term" value="F:unfolded protein binding"/>
    <property type="evidence" value="ECO:0007669"/>
    <property type="project" value="InterPro"/>
</dbReference>
<evidence type="ECO:0000256" key="2">
    <source>
        <dbReference type="ARBA" id="ARBA00022737"/>
    </source>
</evidence>
<dbReference type="GO" id="GO:0008270">
    <property type="term" value="F:zinc ion binding"/>
    <property type="evidence" value="ECO:0007669"/>
    <property type="project" value="UniProtKB-KW"/>
</dbReference>
<gene>
    <name evidence="7" type="ORF">HAKA00212_LOCUS17447</name>
</gene>
<dbReference type="AlphaFoldDB" id="A0A7S3Y1W8"/>
<evidence type="ECO:0000256" key="1">
    <source>
        <dbReference type="ARBA" id="ARBA00022723"/>
    </source>
</evidence>
<keyword evidence="3" id="KW-0863">Zinc-finger</keyword>
<feature type="region of interest" description="Disordered" evidence="5">
    <location>
        <begin position="136"/>
        <end position="200"/>
    </location>
</feature>
<dbReference type="EMBL" id="HBIU01038116">
    <property type="protein sequence ID" value="CAE0638663.1"/>
    <property type="molecule type" value="Transcribed_RNA"/>
</dbReference>
<dbReference type="Pfam" id="PF01556">
    <property type="entry name" value="DnaJ_C"/>
    <property type="match status" value="1"/>
</dbReference>
<dbReference type="SUPFAM" id="SSF49493">
    <property type="entry name" value="HSP40/DnaJ peptide-binding domain"/>
    <property type="match status" value="1"/>
</dbReference>
<keyword evidence="4" id="KW-0862">Zinc</keyword>
<feature type="compositionally biased region" description="Basic and acidic residues" evidence="5">
    <location>
        <begin position="191"/>
        <end position="200"/>
    </location>
</feature>
<sequence>MRAGEAVVLHGEAEAGVPGVPPGDVVVELVEKPHAVFRRENTDLLMQMRVGLAEALTGFQRPVRLLSGEVRWVRSKPGEVLGTGALRTIPGAGMPVPDEVDAFGDLYIHFEVEFPEALKLSEQQNKQLRDLLQEATGLRKGRKGPAEGEEPVELCPADPDAFGRDPRAPPLRRHRSGTFGNPGAGGSFFHQGEDVQCHQQ</sequence>
<reference evidence="7" key="1">
    <citation type="submission" date="2021-01" db="EMBL/GenBank/DDBJ databases">
        <authorList>
            <person name="Corre E."/>
            <person name="Pelletier E."/>
            <person name="Niang G."/>
            <person name="Scheremetjew M."/>
            <person name="Finn R."/>
            <person name="Kale V."/>
            <person name="Holt S."/>
            <person name="Cochrane G."/>
            <person name="Meng A."/>
            <person name="Brown T."/>
            <person name="Cohen L."/>
        </authorList>
    </citation>
    <scope>NUCLEOTIDE SEQUENCE</scope>
    <source>
        <strain evidence="7">CCMP3107</strain>
    </source>
</reference>
<feature type="domain" description="Chaperone DnaJ C-terminal" evidence="6">
    <location>
        <begin position="1"/>
        <end position="115"/>
    </location>
</feature>
<dbReference type="Gene3D" id="2.60.260.20">
    <property type="entry name" value="Urease metallochaperone UreE, N-terminal domain"/>
    <property type="match status" value="1"/>
</dbReference>
<proteinExistence type="predicted"/>
<keyword evidence="2" id="KW-0677">Repeat</keyword>
<organism evidence="7">
    <name type="scientific">Heterosigma akashiwo</name>
    <name type="common">Chromophytic alga</name>
    <name type="synonym">Heterosigma carterae</name>
    <dbReference type="NCBI Taxonomy" id="2829"/>
    <lineage>
        <taxon>Eukaryota</taxon>
        <taxon>Sar</taxon>
        <taxon>Stramenopiles</taxon>
        <taxon>Ochrophyta</taxon>
        <taxon>Raphidophyceae</taxon>
        <taxon>Chattonellales</taxon>
        <taxon>Chattonellaceae</taxon>
        <taxon>Heterosigma</taxon>
    </lineage>
</organism>
<evidence type="ECO:0000256" key="3">
    <source>
        <dbReference type="ARBA" id="ARBA00022771"/>
    </source>
</evidence>
<evidence type="ECO:0000256" key="4">
    <source>
        <dbReference type="ARBA" id="ARBA00022833"/>
    </source>
</evidence>
<dbReference type="GO" id="GO:0030544">
    <property type="term" value="F:Hsp70 protein binding"/>
    <property type="evidence" value="ECO:0007669"/>
    <property type="project" value="InterPro"/>
</dbReference>
<dbReference type="PANTHER" id="PTHR43888">
    <property type="entry name" value="DNAJ-LIKE-2, ISOFORM A-RELATED"/>
    <property type="match status" value="1"/>
</dbReference>
<dbReference type="CDD" id="cd10747">
    <property type="entry name" value="DnaJ_C"/>
    <property type="match status" value="1"/>
</dbReference>
<dbReference type="InterPro" id="IPR008971">
    <property type="entry name" value="HSP40/DnaJ_pept-bd"/>
</dbReference>
<accession>A0A7S3Y1W8</accession>
<evidence type="ECO:0000256" key="5">
    <source>
        <dbReference type="SAM" id="MobiDB-lite"/>
    </source>
</evidence>
<protein>
    <recommendedName>
        <fullName evidence="6">Chaperone DnaJ C-terminal domain-containing protein</fullName>
    </recommendedName>
</protein>
<dbReference type="InterPro" id="IPR044713">
    <property type="entry name" value="DNJA1/2-like"/>
</dbReference>
<dbReference type="InterPro" id="IPR002939">
    <property type="entry name" value="DnaJ_C"/>
</dbReference>
<evidence type="ECO:0000259" key="6">
    <source>
        <dbReference type="Pfam" id="PF01556"/>
    </source>
</evidence>
<dbReference type="GO" id="GO:0006457">
    <property type="term" value="P:protein folding"/>
    <property type="evidence" value="ECO:0007669"/>
    <property type="project" value="InterPro"/>
</dbReference>
<evidence type="ECO:0000313" key="7">
    <source>
        <dbReference type="EMBL" id="CAE0638663.1"/>
    </source>
</evidence>